<organism evidence="14 15">
    <name type="scientific">Rotaria magnacalcarata</name>
    <dbReference type="NCBI Taxonomy" id="392030"/>
    <lineage>
        <taxon>Eukaryota</taxon>
        <taxon>Metazoa</taxon>
        <taxon>Spiralia</taxon>
        <taxon>Gnathifera</taxon>
        <taxon>Rotifera</taxon>
        <taxon>Eurotatoria</taxon>
        <taxon>Bdelloidea</taxon>
        <taxon>Philodinida</taxon>
        <taxon>Philodinidae</taxon>
        <taxon>Rotaria</taxon>
    </lineage>
</organism>
<dbReference type="GO" id="GO:0008184">
    <property type="term" value="F:glycogen phosphorylase activity"/>
    <property type="evidence" value="ECO:0007669"/>
    <property type="project" value="InterPro"/>
</dbReference>
<comment type="cofactor">
    <cofactor evidence="1 13">
        <name>pyridoxal 5'-phosphate</name>
        <dbReference type="ChEBI" id="CHEBI:597326"/>
    </cofactor>
</comment>
<comment type="catalytic activity">
    <reaction evidence="9">
        <text>[(1-&gt;4)-alpha-D-glucosyl](n) + phosphate = [(1-&gt;4)-alpha-D-glucosyl](n-1) + alpha-D-glucose 1-phosphate</text>
        <dbReference type="Rhea" id="RHEA:41732"/>
        <dbReference type="Rhea" id="RHEA-COMP:9584"/>
        <dbReference type="Rhea" id="RHEA-COMP:9586"/>
        <dbReference type="ChEBI" id="CHEBI:15444"/>
        <dbReference type="ChEBI" id="CHEBI:43474"/>
        <dbReference type="ChEBI" id="CHEBI:58601"/>
        <dbReference type="EC" id="2.4.1.1"/>
    </reaction>
    <physiologicalReaction direction="left-to-right" evidence="9">
        <dbReference type="Rhea" id="RHEA:41733"/>
    </physiologicalReaction>
</comment>
<dbReference type="CDD" id="cd06661">
    <property type="entry name" value="GGCT_like"/>
    <property type="match status" value="1"/>
</dbReference>
<evidence type="ECO:0000256" key="4">
    <source>
        <dbReference type="ARBA" id="ARBA00022676"/>
    </source>
</evidence>
<evidence type="ECO:0000256" key="1">
    <source>
        <dbReference type="ARBA" id="ARBA00001933"/>
    </source>
</evidence>
<sequence length="506" mass="58564">MSIIEDQIVNMGYLSIVSTHAANGVAELHSSLLKSTLFKDFYELSPEKFQNKTNGITPRRWLLLCNPALFDLITSKIGEKWITNLSQLRKFVNDQQFVRDIQRVKLKNKQRLLAKFKDGYGLNINPASMFDVQIKRIHEYKRQLLNCLHVITLYNRIKDNTNIKTVPRTVIFGGKTAPGYLRAKLIIKLICNVGRIANKDSRIAEKIIRAADLSEQISLTGLEASGTSNMKMILNGALTIGTLDRANIEMDERVGRENVIIFGIYNSREFYEYEPELKRPLDQIPDEFFHQKIQIYLLKLLKVYLIRMIKNIAKNKFCFQYQLVMWIFGYGSLVWRPDFRYINRQEGHVKGFIRRFWQLSEDHRGLPGKPGRVVTLISTGNQYDCVYGVAYEISNVDEVSVRHVLDVREKDGYTIIETNFYPKDVEQKDMTCYTYMAHTENPFWGGDTPLDQIAEQIAHAYGPSGSNHEYLFKLAEAIRTITSVHDEHLFSLDKLVKTILIQDEQK</sequence>
<keyword evidence="6 13" id="KW-0663">Pyridoxal phosphate</keyword>
<comment type="catalytic activity">
    <reaction evidence="12">
        <text>glutathione = L-cysteinylglycine + 5-oxo-L-proline</text>
        <dbReference type="Rhea" id="RHEA:47724"/>
        <dbReference type="ChEBI" id="CHEBI:57925"/>
        <dbReference type="ChEBI" id="CHEBI:58402"/>
        <dbReference type="ChEBI" id="CHEBI:61694"/>
        <dbReference type="EC" id="4.3.2.7"/>
    </reaction>
</comment>
<reference evidence="14" key="1">
    <citation type="submission" date="2021-02" db="EMBL/GenBank/DDBJ databases">
        <authorList>
            <person name="Nowell W R."/>
        </authorList>
    </citation>
    <scope>NUCLEOTIDE SEQUENCE</scope>
</reference>
<protein>
    <recommendedName>
        <fullName evidence="13">Alpha-1,4 glucan phosphorylase</fullName>
        <ecNumber evidence="13">2.4.1.1</ecNumber>
    </recommendedName>
</protein>
<evidence type="ECO:0000256" key="6">
    <source>
        <dbReference type="ARBA" id="ARBA00022898"/>
    </source>
</evidence>
<evidence type="ECO:0000256" key="9">
    <source>
        <dbReference type="ARBA" id="ARBA00036074"/>
    </source>
</evidence>
<dbReference type="InterPro" id="IPR006840">
    <property type="entry name" value="ChaC"/>
</dbReference>
<dbReference type="Pfam" id="PF04752">
    <property type="entry name" value="ChaC"/>
    <property type="match status" value="1"/>
</dbReference>
<comment type="similarity">
    <text evidence="3">Belongs to the gamma-glutamylcyclotransferase family. ChaC subfamily.</text>
</comment>
<dbReference type="InterPro" id="IPR013024">
    <property type="entry name" value="GGCT-like"/>
</dbReference>
<evidence type="ECO:0000256" key="12">
    <source>
        <dbReference type="ARBA" id="ARBA00048073"/>
    </source>
</evidence>
<proteinExistence type="inferred from homology"/>
<dbReference type="SUPFAM" id="SSF53756">
    <property type="entry name" value="UDP-Glycosyltransferase/glycogen phosphorylase"/>
    <property type="match status" value="1"/>
</dbReference>
<evidence type="ECO:0000256" key="11">
    <source>
        <dbReference type="ARBA" id="ARBA00046783"/>
    </source>
</evidence>
<evidence type="ECO:0000256" key="7">
    <source>
        <dbReference type="ARBA" id="ARBA00023239"/>
    </source>
</evidence>
<evidence type="ECO:0000313" key="14">
    <source>
        <dbReference type="EMBL" id="CAF3928294.1"/>
    </source>
</evidence>
<dbReference type="Gene3D" id="3.10.490.10">
    <property type="entry name" value="Gamma-glutamyl cyclotransferase-like"/>
    <property type="match status" value="1"/>
</dbReference>
<dbReference type="Pfam" id="PF00343">
    <property type="entry name" value="Phosphorylase"/>
    <property type="match status" value="1"/>
</dbReference>
<keyword evidence="4 13" id="KW-0328">Glycosyltransferase</keyword>
<evidence type="ECO:0000256" key="3">
    <source>
        <dbReference type="ARBA" id="ARBA00009662"/>
    </source>
</evidence>
<dbReference type="PROSITE" id="PS00102">
    <property type="entry name" value="PHOSPHORYLASE"/>
    <property type="match status" value="1"/>
</dbReference>
<dbReference type="SUPFAM" id="SSF110857">
    <property type="entry name" value="Gamma-glutamyl cyclotransferase-like"/>
    <property type="match status" value="1"/>
</dbReference>
<evidence type="ECO:0000256" key="10">
    <source>
        <dbReference type="ARBA" id="ARBA00037413"/>
    </source>
</evidence>
<accession>A0A8S2M130</accession>
<comment type="subunit">
    <text evidence="11">Homodimer; enzymatically active. Interacts with PPP1R3B; recruits the phosphatase PP1 which dephosphorylates and inactivates PYGL/glycogen phosphorylase.</text>
</comment>
<dbReference type="EC" id="2.4.1.1" evidence="13"/>
<gene>
    <name evidence="14" type="ORF">SMN809_LOCUS8049</name>
</gene>
<comment type="similarity">
    <text evidence="2 13">Belongs to the glycogen phosphorylase family.</text>
</comment>
<dbReference type="InterPro" id="IPR036568">
    <property type="entry name" value="GGCT-like_sf"/>
</dbReference>
<dbReference type="GO" id="GO:0005737">
    <property type="term" value="C:cytoplasm"/>
    <property type="evidence" value="ECO:0007669"/>
    <property type="project" value="TreeGrafter"/>
</dbReference>
<comment type="caution">
    <text evidence="14">The sequence shown here is derived from an EMBL/GenBank/DDBJ whole genome shotgun (WGS) entry which is preliminary data.</text>
</comment>
<dbReference type="GO" id="GO:0061928">
    <property type="term" value="F:glutathione specific gamma-glutamylcyclotransferase activity"/>
    <property type="evidence" value="ECO:0007669"/>
    <property type="project" value="UniProtKB-EC"/>
</dbReference>
<evidence type="ECO:0000256" key="5">
    <source>
        <dbReference type="ARBA" id="ARBA00022679"/>
    </source>
</evidence>
<dbReference type="GO" id="GO:0030170">
    <property type="term" value="F:pyridoxal phosphate binding"/>
    <property type="evidence" value="ECO:0007669"/>
    <property type="project" value="TreeGrafter"/>
</dbReference>
<comment type="function">
    <text evidence="10 13">Allosteric enzyme that catalyzes the rate-limiting step in glycogen catabolism, the phosphorolytic cleavage of glycogen to produce glucose-1-phosphate, and plays a central role in maintaining cellular and organismal glucose homeostasis.</text>
</comment>
<dbReference type="Proteomes" id="UP000676336">
    <property type="component" value="Unassembled WGS sequence"/>
</dbReference>
<dbReference type="PANTHER" id="PTHR11468">
    <property type="entry name" value="GLYCOGEN PHOSPHORYLASE"/>
    <property type="match status" value="1"/>
</dbReference>
<evidence type="ECO:0000256" key="13">
    <source>
        <dbReference type="RuleBase" id="RU000587"/>
    </source>
</evidence>
<dbReference type="InterPro" id="IPR000811">
    <property type="entry name" value="Glyco_trans_35"/>
</dbReference>
<dbReference type="GO" id="GO:0006751">
    <property type="term" value="P:glutathione catabolic process"/>
    <property type="evidence" value="ECO:0007669"/>
    <property type="project" value="InterPro"/>
</dbReference>
<keyword evidence="7" id="KW-0456">Lyase</keyword>
<keyword evidence="8 13" id="KW-0119">Carbohydrate metabolism</keyword>
<keyword evidence="5 13" id="KW-0808">Transferase</keyword>
<dbReference type="GO" id="GO:0005980">
    <property type="term" value="P:glycogen catabolic process"/>
    <property type="evidence" value="ECO:0007669"/>
    <property type="project" value="TreeGrafter"/>
</dbReference>
<evidence type="ECO:0000256" key="8">
    <source>
        <dbReference type="ARBA" id="ARBA00023277"/>
    </source>
</evidence>
<evidence type="ECO:0000313" key="15">
    <source>
        <dbReference type="Proteomes" id="UP000676336"/>
    </source>
</evidence>
<name>A0A8S2M130_9BILA</name>
<evidence type="ECO:0000256" key="2">
    <source>
        <dbReference type="ARBA" id="ARBA00006047"/>
    </source>
</evidence>
<dbReference type="Gene3D" id="3.40.50.2000">
    <property type="entry name" value="Glycogen Phosphorylase B"/>
    <property type="match status" value="2"/>
</dbReference>
<dbReference type="PANTHER" id="PTHR11468:SF3">
    <property type="entry name" value="GLYCOGEN PHOSPHORYLASE, LIVER FORM"/>
    <property type="match status" value="1"/>
</dbReference>
<dbReference type="AlphaFoldDB" id="A0A8S2M130"/>
<dbReference type="EMBL" id="CAJOBI010002425">
    <property type="protein sequence ID" value="CAF3928294.1"/>
    <property type="molecule type" value="Genomic_DNA"/>
</dbReference>
<dbReference type="InterPro" id="IPR035090">
    <property type="entry name" value="Pyridoxal_P_attach_site"/>
</dbReference>